<dbReference type="Proteomes" id="UP000199236">
    <property type="component" value="Unassembled WGS sequence"/>
</dbReference>
<feature type="domain" description="4-oxalocrotonate tautomerase-like" evidence="2">
    <location>
        <begin position="2"/>
        <end position="61"/>
    </location>
</feature>
<accession>A0A1I5INM7</accession>
<organism evidence="3 4">
    <name type="scientific">Cohaesibacter marisflavi</name>
    <dbReference type="NCBI Taxonomy" id="655353"/>
    <lineage>
        <taxon>Bacteria</taxon>
        <taxon>Pseudomonadati</taxon>
        <taxon>Pseudomonadota</taxon>
        <taxon>Alphaproteobacteria</taxon>
        <taxon>Hyphomicrobiales</taxon>
        <taxon>Cohaesibacteraceae</taxon>
    </lineage>
</organism>
<sequence>MPVITMTLGADQIDQQKKTAFIQTVTKSAAEITNIPEQSFIVFIEQLDSDNIGVGGVSLTEKRKLRAS</sequence>
<dbReference type="GO" id="GO:0016853">
    <property type="term" value="F:isomerase activity"/>
    <property type="evidence" value="ECO:0007669"/>
    <property type="project" value="UniProtKB-KW"/>
</dbReference>
<evidence type="ECO:0000259" key="2">
    <source>
        <dbReference type="Pfam" id="PF01361"/>
    </source>
</evidence>
<dbReference type="AlphaFoldDB" id="A0A1I5INM7"/>
<evidence type="ECO:0000256" key="1">
    <source>
        <dbReference type="ARBA" id="ARBA00023235"/>
    </source>
</evidence>
<keyword evidence="4" id="KW-1185">Reference proteome</keyword>
<dbReference type="SUPFAM" id="SSF55331">
    <property type="entry name" value="Tautomerase/MIF"/>
    <property type="match status" value="1"/>
</dbReference>
<dbReference type="InterPro" id="IPR004370">
    <property type="entry name" value="4-OT-like_dom"/>
</dbReference>
<dbReference type="RefSeq" id="WP_090074144.1">
    <property type="nucleotide sequence ID" value="NZ_FOVR01000009.1"/>
</dbReference>
<keyword evidence="1" id="KW-0413">Isomerase</keyword>
<gene>
    <name evidence="3" type="ORF">SAMN04488056_109109</name>
</gene>
<reference evidence="3 4" key="1">
    <citation type="submission" date="2016-10" db="EMBL/GenBank/DDBJ databases">
        <authorList>
            <person name="de Groot N.N."/>
        </authorList>
    </citation>
    <scope>NUCLEOTIDE SEQUENCE [LARGE SCALE GENOMIC DNA]</scope>
    <source>
        <strain evidence="3 4">CGMCC 1.9157</strain>
    </source>
</reference>
<dbReference type="STRING" id="655353.SAMN04488056_109109"/>
<name>A0A1I5INM7_9HYPH</name>
<dbReference type="Pfam" id="PF01361">
    <property type="entry name" value="Tautomerase"/>
    <property type="match status" value="1"/>
</dbReference>
<proteinExistence type="predicted"/>
<evidence type="ECO:0000313" key="3">
    <source>
        <dbReference type="EMBL" id="SFO62218.1"/>
    </source>
</evidence>
<dbReference type="Gene3D" id="3.30.429.10">
    <property type="entry name" value="Macrophage Migration Inhibitory Factor"/>
    <property type="match status" value="1"/>
</dbReference>
<protein>
    <submittedName>
        <fullName evidence="3">4-oxalocrotonate tautomerase</fullName>
    </submittedName>
</protein>
<dbReference type="OrthoDB" id="1438441at2"/>
<evidence type="ECO:0000313" key="4">
    <source>
        <dbReference type="Proteomes" id="UP000199236"/>
    </source>
</evidence>
<dbReference type="InterPro" id="IPR014347">
    <property type="entry name" value="Tautomerase/MIF_sf"/>
</dbReference>
<dbReference type="EMBL" id="FOVR01000009">
    <property type="protein sequence ID" value="SFO62218.1"/>
    <property type="molecule type" value="Genomic_DNA"/>
</dbReference>